<keyword evidence="1" id="KW-0812">Transmembrane</keyword>
<accession>A0AAW8XFU1</accession>
<dbReference type="RefSeq" id="WP_316467770.1">
    <property type="nucleotide sequence ID" value="NZ_JAVKQK010000014.1"/>
</dbReference>
<dbReference type="EMBL" id="JAVKQK010000014">
    <property type="protein sequence ID" value="MDU9790211.1"/>
    <property type="molecule type" value="Genomic_DNA"/>
</dbReference>
<organism evidence="2 3">
    <name type="scientific">Helicobacter pylori</name>
    <name type="common">Campylobacter pylori</name>
    <dbReference type="NCBI Taxonomy" id="210"/>
    <lineage>
        <taxon>Bacteria</taxon>
        <taxon>Pseudomonadati</taxon>
        <taxon>Campylobacterota</taxon>
        <taxon>Epsilonproteobacteria</taxon>
        <taxon>Campylobacterales</taxon>
        <taxon>Helicobacteraceae</taxon>
        <taxon>Helicobacter</taxon>
    </lineage>
</organism>
<dbReference type="AlphaFoldDB" id="A0AAW8XFU1"/>
<protein>
    <submittedName>
        <fullName evidence="2">Uncharacterized protein</fullName>
    </submittedName>
</protein>
<gene>
    <name evidence="2" type="ORF">RGC53_05190</name>
</gene>
<feature type="transmembrane region" description="Helical" evidence="1">
    <location>
        <begin position="109"/>
        <end position="128"/>
    </location>
</feature>
<keyword evidence="1" id="KW-0472">Membrane</keyword>
<evidence type="ECO:0000313" key="2">
    <source>
        <dbReference type="EMBL" id="MDU9790211.1"/>
    </source>
</evidence>
<keyword evidence="1" id="KW-1133">Transmembrane helix</keyword>
<name>A0AAW8XFU1_HELPX</name>
<sequence>MIIRAIEKPFDIILEARNMLFKRIKTLLLFFGLNMVCLSLSFTNKPHLYFWFLVVGCYLVYEWQKKQKDFQSAKSLKFDSVSELEKDLNMKVTNDEWDTIKKLNENLKMFFNVENVSIIFLLVSYLIVGMRVTLSLIDNHGVLK</sequence>
<comment type="caution">
    <text evidence="2">The sequence shown here is derived from an EMBL/GenBank/DDBJ whole genome shotgun (WGS) entry which is preliminary data.</text>
</comment>
<dbReference type="Proteomes" id="UP001262343">
    <property type="component" value="Unassembled WGS sequence"/>
</dbReference>
<evidence type="ECO:0000256" key="1">
    <source>
        <dbReference type="SAM" id="Phobius"/>
    </source>
</evidence>
<reference evidence="2" key="1">
    <citation type="submission" date="2023-08" db="EMBL/GenBank/DDBJ databases">
        <title>First insite into the whole-genome sequence variations in clarithromycin resistant Helicobacter pylori clinical isolates in Russia.</title>
        <authorList>
            <person name="Starkova D.A."/>
            <person name="Svarval A.V."/>
            <person name="Polev D.E."/>
            <person name="Saitova A.T."/>
            <person name="Gladyshev N.S."/>
            <person name="Egorova S.A."/>
        </authorList>
    </citation>
    <scope>NUCLEOTIDE SEQUENCE</scope>
    <source>
        <strain evidence="2">HP96</strain>
    </source>
</reference>
<feature type="transmembrane region" description="Helical" evidence="1">
    <location>
        <begin position="24"/>
        <end position="42"/>
    </location>
</feature>
<proteinExistence type="predicted"/>
<feature type="transmembrane region" description="Helical" evidence="1">
    <location>
        <begin position="48"/>
        <end position="64"/>
    </location>
</feature>
<evidence type="ECO:0000313" key="3">
    <source>
        <dbReference type="Proteomes" id="UP001262343"/>
    </source>
</evidence>